<keyword evidence="11" id="KW-1185">Reference proteome</keyword>
<evidence type="ECO:0000256" key="2">
    <source>
        <dbReference type="ARBA" id="ARBA00022448"/>
    </source>
</evidence>
<feature type="transmembrane region" description="Helical" evidence="8">
    <location>
        <begin position="21"/>
        <end position="46"/>
    </location>
</feature>
<feature type="transmembrane region" description="Helical" evidence="8">
    <location>
        <begin position="369"/>
        <end position="391"/>
    </location>
</feature>
<feature type="transmembrane region" description="Helical" evidence="8">
    <location>
        <begin position="311"/>
        <end position="331"/>
    </location>
</feature>
<dbReference type="InterPro" id="IPR020846">
    <property type="entry name" value="MFS_dom"/>
</dbReference>
<feature type="transmembrane region" description="Helical" evidence="8">
    <location>
        <begin position="178"/>
        <end position="198"/>
    </location>
</feature>
<keyword evidence="3" id="KW-1003">Cell membrane</keyword>
<evidence type="ECO:0000256" key="7">
    <source>
        <dbReference type="SAM" id="MobiDB-lite"/>
    </source>
</evidence>
<evidence type="ECO:0000256" key="5">
    <source>
        <dbReference type="ARBA" id="ARBA00022989"/>
    </source>
</evidence>
<dbReference type="Pfam" id="PF07690">
    <property type="entry name" value="MFS_1"/>
    <property type="match status" value="1"/>
</dbReference>
<keyword evidence="5 8" id="KW-1133">Transmembrane helix</keyword>
<feature type="transmembrane region" description="Helical" evidence="8">
    <location>
        <begin position="90"/>
        <end position="113"/>
    </location>
</feature>
<dbReference type="PROSITE" id="PS50850">
    <property type="entry name" value="MFS"/>
    <property type="match status" value="1"/>
</dbReference>
<protein>
    <submittedName>
        <fullName evidence="10">MFS transporter</fullName>
    </submittedName>
</protein>
<sequence length="480" mass="48197">MARLLRERARPARVRGHRHAPWFAVAAVCVGAFMGQLDASIVTLIFPALQRGFHAPLAAVQWVALAYLLTVVALLAGAGRLADVAGRKLVYLYGFVVFTVASAACGFAPSLPVLVACRVAQAVGAAMLQANSVALVVTSVPRHRARAALGVQAAAQSLGLAIGPLVGGLIVAMAGWRWVFWINVPVGLVAVLAGRYLLPRTRERAHGRAFDLAGLVLLACATSGLLLAVSAASGMEWPMWAVVALLAVAAASALALRARERHAAAPLLDPAMVGRRVVALGLAGAMCGYLVLFGPLVLIPQVLLAAGLSEPHAGLVLSALPAGFALAALAADHLLPHRWGNRPRCLAGAAAVAAAVGLAAIAPTAPGPLAVHLTLLGAGLGVFVPANNAAVMAAVPTRLSATAGGLINMSRGVGTALGIAVVTLALYAAGGPGTAGARVALAVLGGAALTAALTVLPPAVPPGVPPPGTGDTHDGADDRR</sequence>
<dbReference type="Gene3D" id="1.20.1250.20">
    <property type="entry name" value="MFS general substrate transporter like domains"/>
    <property type="match status" value="1"/>
</dbReference>
<evidence type="ECO:0000313" key="11">
    <source>
        <dbReference type="Proteomes" id="UP001447516"/>
    </source>
</evidence>
<reference evidence="10 11" key="1">
    <citation type="submission" date="2024-05" db="EMBL/GenBank/DDBJ databases">
        <title>Microbispora sp.ZYX-F-249.</title>
        <authorList>
            <person name="Xie H."/>
        </authorList>
    </citation>
    <scope>NUCLEOTIDE SEQUENCE [LARGE SCALE GENOMIC DNA]</scope>
    <source>
        <strain evidence="10 11">ZYX-F-249</strain>
    </source>
</reference>
<feature type="transmembrane region" description="Helical" evidence="8">
    <location>
        <begin position="210"/>
        <end position="231"/>
    </location>
</feature>
<feature type="transmembrane region" description="Helical" evidence="8">
    <location>
        <begin position="277"/>
        <end position="299"/>
    </location>
</feature>
<dbReference type="RefSeq" id="WP_346226774.1">
    <property type="nucleotide sequence ID" value="NZ_JBDJAW010000012.1"/>
</dbReference>
<dbReference type="Gene3D" id="1.20.1720.10">
    <property type="entry name" value="Multidrug resistance protein D"/>
    <property type="match status" value="1"/>
</dbReference>
<dbReference type="CDD" id="cd17321">
    <property type="entry name" value="MFS_MMR_MDR_like"/>
    <property type="match status" value="1"/>
</dbReference>
<feature type="domain" description="Major facilitator superfamily (MFS) profile" evidence="9">
    <location>
        <begin position="24"/>
        <end position="460"/>
    </location>
</feature>
<keyword evidence="6 8" id="KW-0472">Membrane</keyword>
<dbReference type="InterPro" id="IPR005829">
    <property type="entry name" value="Sugar_transporter_CS"/>
</dbReference>
<evidence type="ECO:0000256" key="8">
    <source>
        <dbReference type="SAM" id="Phobius"/>
    </source>
</evidence>
<keyword evidence="4 8" id="KW-0812">Transmembrane</keyword>
<dbReference type="InterPro" id="IPR036259">
    <property type="entry name" value="MFS_trans_sf"/>
</dbReference>
<feature type="compositionally biased region" description="Pro residues" evidence="7">
    <location>
        <begin position="459"/>
        <end position="468"/>
    </location>
</feature>
<feature type="transmembrane region" description="Helical" evidence="8">
    <location>
        <begin position="119"/>
        <end position="137"/>
    </location>
</feature>
<evidence type="ECO:0000313" key="10">
    <source>
        <dbReference type="EMBL" id="MEN3536790.1"/>
    </source>
</evidence>
<gene>
    <name evidence="10" type="ORF">AAH991_16880</name>
</gene>
<dbReference type="InterPro" id="IPR011701">
    <property type="entry name" value="MFS"/>
</dbReference>
<dbReference type="PROSITE" id="PS00216">
    <property type="entry name" value="SUGAR_TRANSPORT_1"/>
    <property type="match status" value="1"/>
</dbReference>
<comment type="caution">
    <text evidence="10">The sequence shown here is derived from an EMBL/GenBank/DDBJ whole genome shotgun (WGS) entry which is preliminary data.</text>
</comment>
<dbReference type="PANTHER" id="PTHR42718:SF46">
    <property type="entry name" value="BLR6921 PROTEIN"/>
    <property type="match status" value="1"/>
</dbReference>
<comment type="subcellular location">
    <subcellularLocation>
        <location evidence="1">Cell membrane</location>
        <topology evidence="1">Multi-pass membrane protein</topology>
    </subcellularLocation>
</comment>
<feature type="transmembrane region" description="Helical" evidence="8">
    <location>
        <begin position="343"/>
        <end position="363"/>
    </location>
</feature>
<proteinExistence type="predicted"/>
<feature type="transmembrane region" description="Helical" evidence="8">
    <location>
        <begin position="435"/>
        <end position="456"/>
    </location>
</feature>
<evidence type="ECO:0000259" key="9">
    <source>
        <dbReference type="PROSITE" id="PS50850"/>
    </source>
</evidence>
<dbReference type="PRINTS" id="PR01036">
    <property type="entry name" value="TCRTETB"/>
</dbReference>
<keyword evidence="2" id="KW-0813">Transport</keyword>
<organism evidence="10 11">
    <name type="scientific">Microbispora maris</name>
    <dbReference type="NCBI Taxonomy" id="3144104"/>
    <lineage>
        <taxon>Bacteria</taxon>
        <taxon>Bacillati</taxon>
        <taxon>Actinomycetota</taxon>
        <taxon>Actinomycetes</taxon>
        <taxon>Streptosporangiales</taxon>
        <taxon>Streptosporangiaceae</taxon>
        <taxon>Microbispora</taxon>
    </lineage>
</organism>
<feature type="region of interest" description="Disordered" evidence="7">
    <location>
        <begin position="459"/>
        <end position="480"/>
    </location>
</feature>
<feature type="transmembrane region" description="Helical" evidence="8">
    <location>
        <begin position="412"/>
        <end position="429"/>
    </location>
</feature>
<name>A0ABV0AST1_9ACTN</name>
<evidence type="ECO:0000256" key="6">
    <source>
        <dbReference type="ARBA" id="ARBA00023136"/>
    </source>
</evidence>
<dbReference type="EMBL" id="JBDJAW010000012">
    <property type="protein sequence ID" value="MEN3536790.1"/>
    <property type="molecule type" value="Genomic_DNA"/>
</dbReference>
<evidence type="ECO:0000256" key="1">
    <source>
        <dbReference type="ARBA" id="ARBA00004651"/>
    </source>
</evidence>
<dbReference type="PANTHER" id="PTHR42718">
    <property type="entry name" value="MAJOR FACILITATOR SUPERFAMILY MULTIDRUG TRANSPORTER MFSC"/>
    <property type="match status" value="1"/>
</dbReference>
<feature type="transmembrane region" description="Helical" evidence="8">
    <location>
        <begin position="237"/>
        <end position="256"/>
    </location>
</feature>
<feature type="transmembrane region" description="Helical" evidence="8">
    <location>
        <begin position="149"/>
        <end position="172"/>
    </location>
</feature>
<accession>A0ABV0AST1</accession>
<evidence type="ECO:0000256" key="3">
    <source>
        <dbReference type="ARBA" id="ARBA00022475"/>
    </source>
</evidence>
<feature type="compositionally biased region" description="Basic and acidic residues" evidence="7">
    <location>
        <begin position="471"/>
        <end position="480"/>
    </location>
</feature>
<evidence type="ECO:0000256" key="4">
    <source>
        <dbReference type="ARBA" id="ARBA00022692"/>
    </source>
</evidence>
<feature type="transmembrane region" description="Helical" evidence="8">
    <location>
        <begin position="58"/>
        <end position="78"/>
    </location>
</feature>
<dbReference type="SUPFAM" id="SSF103473">
    <property type="entry name" value="MFS general substrate transporter"/>
    <property type="match status" value="1"/>
</dbReference>
<dbReference type="Proteomes" id="UP001447516">
    <property type="component" value="Unassembled WGS sequence"/>
</dbReference>